<evidence type="ECO:0000256" key="1">
    <source>
        <dbReference type="SAM" id="MobiDB-lite"/>
    </source>
</evidence>
<evidence type="ECO:0000313" key="2">
    <source>
        <dbReference type="EMBL" id="TBU26721.1"/>
    </source>
</evidence>
<proteinExistence type="predicted"/>
<feature type="region of interest" description="Disordered" evidence="1">
    <location>
        <begin position="1"/>
        <end position="29"/>
    </location>
</feature>
<sequence>MRCSHAQSPSPPHPLTPMTSTNGTCPHKPCPRLHIQPSRRTWFSPHPIDEPALRRQCNLRSRAVASSELPSRPLGAMGPFPPHTMFSLTGCLL</sequence>
<accession>A0A4Q9MKW6</accession>
<dbReference type="EMBL" id="ML143441">
    <property type="protein sequence ID" value="TBU26722.1"/>
    <property type="molecule type" value="Genomic_DNA"/>
</dbReference>
<protein>
    <submittedName>
        <fullName evidence="2">Uncharacterized protein</fullName>
    </submittedName>
</protein>
<organism evidence="2">
    <name type="scientific">Dichomitus squalens</name>
    <dbReference type="NCBI Taxonomy" id="114155"/>
    <lineage>
        <taxon>Eukaryota</taxon>
        <taxon>Fungi</taxon>
        <taxon>Dikarya</taxon>
        <taxon>Basidiomycota</taxon>
        <taxon>Agaricomycotina</taxon>
        <taxon>Agaricomycetes</taxon>
        <taxon>Polyporales</taxon>
        <taxon>Polyporaceae</taxon>
        <taxon>Dichomitus</taxon>
    </lineage>
</organism>
<evidence type="ECO:0000313" key="3">
    <source>
        <dbReference type="EMBL" id="TBU26722.1"/>
    </source>
</evidence>
<name>A0A4Q9MKW6_9APHY</name>
<dbReference type="Proteomes" id="UP000292957">
    <property type="component" value="Unassembled WGS sequence"/>
</dbReference>
<reference evidence="2" key="1">
    <citation type="submission" date="2019-01" db="EMBL/GenBank/DDBJ databases">
        <title>Draft genome sequences of three monokaryotic isolates of the white-rot basidiomycete fungus Dichomitus squalens.</title>
        <authorList>
            <consortium name="DOE Joint Genome Institute"/>
            <person name="Lopez S.C."/>
            <person name="Andreopoulos B."/>
            <person name="Pangilinan J."/>
            <person name="Lipzen A."/>
            <person name="Riley R."/>
            <person name="Ahrendt S."/>
            <person name="Ng V."/>
            <person name="Barry K."/>
            <person name="Daum C."/>
            <person name="Grigoriev I.V."/>
            <person name="Hilden K.S."/>
            <person name="Makela M.R."/>
            <person name="de Vries R.P."/>
        </authorList>
    </citation>
    <scope>NUCLEOTIDE SEQUENCE [LARGE SCALE GENOMIC DNA]</scope>
    <source>
        <strain evidence="2">OM18370.1</strain>
    </source>
</reference>
<gene>
    <name evidence="2" type="ORF">BD311DRAFT_761767</name>
    <name evidence="3" type="ORF">BD311DRAFT_761768</name>
</gene>
<dbReference type="EMBL" id="ML143441">
    <property type="protein sequence ID" value="TBU26721.1"/>
    <property type="molecule type" value="Genomic_DNA"/>
</dbReference>
<dbReference type="AlphaFoldDB" id="A0A4Q9MKW6"/>